<keyword evidence="5" id="KW-1185">Reference proteome</keyword>
<name>A0AAN7EFS2_QUERU</name>
<feature type="region of interest" description="Disordered" evidence="2">
    <location>
        <begin position="170"/>
        <end position="217"/>
    </location>
</feature>
<dbReference type="Pfam" id="PF05030">
    <property type="entry name" value="SSXT"/>
    <property type="match status" value="1"/>
</dbReference>
<dbReference type="InterPro" id="IPR007726">
    <property type="entry name" value="SS18_N"/>
</dbReference>
<evidence type="ECO:0000256" key="2">
    <source>
        <dbReference type="SAM" id="MobiDB-lite"/>
    </source>
</evidence>
<feature type="compositionally biased region" description="Low complexity" evidence="2">
    <location>
        <begin position="130"/>
        <end position="143"/>
    </location>
</feature>
<accession>A0AAN7EFS2</accession>
<dbReference type="Proteomes" id="UP001324115">
    <property type="component" value="Unassembled WGS sequence"/>
</dbReference>
<comment type="caution">
    <text evidence="4">The sequence shown here is derived from an EMBL/GenBank/DDBJ whole genome shotgun (WGS) entry which is preliminary data.</text>
</comment>
<evidence type="ECO:0000259" key="3">
    <source>
        <dbReference type="Pfam" id="PF05030"/>
    </source>
</evidence>
<evidence type="ECO:0000313" key="4">
    <source>
        <dbReference type="EMBL" id="KAK4571086.1"/>
    </source>
</evidence>
<feature type="compositionally biased region" description="Polar residues" evidence="2">
    <location>
        <begin position="180"/>
        <end position="193"/>
    </location>
</feature>
<evidence type="ECO:0000313" key="5">
    <source>
        <dbReference type="Proteomes" id="UP001324115"/>
    </source>
</evidence>
<dbReference type="AlphaFoldDB" id="A0AAN7EFS2"/>
<comment type="similarity">
    <text evidence="1">Belongs to the SS18 family.</text>
</comment>
<feature type="domain" description="SS18 N-terminal" evidence="3">
    <location>
        <begin position="21"/>
        <end position="76"/>
    </location>
</feature>
<proteinExistence type="inferred from homology"/>
<organism evidence="4 5">
    <name type="scientific">Quercus rubra</name>
    <name type="common">Northern red oak</name>
    <name type="synonym">Quercus borealis</name>
    <dbReference type="NCBI Taxonomy" id="3512"/>
    <lineage>
        <taxon>Eukaryota</taxon>
        <taxon>Viridiplantae</taxon>
        <taxon>Streptophyta</taxon>
        <taxon>Embryophyta</taxon>
        <taxon>Tracheophyta</taxon>
        <taxon>Spermatophyta</taxon>
        <taxon>Magnoliopsida</taxon>
        <taxon>eudicotyledons</taxon>
        <taxon>Gunneridae</taxon>
        <taxon>Pentapetalae</taxon>
        <taxon>rosids</taxon>
        <taxon>fabids</taxon>
        <taxon>Fagales</taxon>
        <taxon>Fagaceae</taxon>
        <taxon>Quercus</taxon>
    </lineage>
</organism>
<feature type="compositionally biased region" description="Polar residues" evidence="2">
    <location>
        <begin position="88"/>
        <end position="108"/>
    </location>
</feature>
<reference evidence="4 5" key="1">
    <citation type="journal article" date="2023" name="G3 (Bethesda)">
        <title>A haplotype-resolved chromosome-scale genome for Quercus rubra L. provides insights into the genetics of adaptive traits for red oak species.</title>
        <authorList>
            <person name="Kapoor B."/>
            <person name="Jenkins J."/>
            <person name="Schmutz J."/>
            <person name="Zhebentyayeva T."/>
            <person name="Kuelheim C."/>
            <person name="Coggeshall M."/>
            <person name="Heim C."/>
            <person name="Lasky J.R."/>
            <person name="Leites L."/>
            <person name="Islam-Faridi N."/>
            <person name="Romero-Severson J."/>
            <person name="DeLeo V.L."/>
            <person name="Lucas S.M."/>
            <person name="Lazic D."/>
            <person name="Gailing O."/>
            <person name="Carlson J."/>
            <person name="Staton M."/>
        </authorList>
    </citation>
    <scope>NUCLEOTIDE SEQUENCE [LARGE SCALE GENOMIC DNA]</scope>
    <source>
        <strain evidence="4">Pseudo-F2</strain>
    </source>
</reference>
<gene>
    <name evidence="4" type="ORF">RGQ29_029784</name>
</gene>
<protein>
    <recommendedName>
        <fullName evidence="3">SS18 N-terminal domain-containing protein</fullName>
    </recommendedName>
</protein>
<feature type="region of interest" description="Disordered" evidence="2">
    <location>
        <begin position="71"/>
        <end position="143"/>
    </location>
</feature>
<evidence type="ECO:0000256" key="1">
    <source>
        <dbReference type="ARBA" id="ARBA00007945"/>
    </source>
</evidence>
<sequence length="217" mass="24691">MQQQSPDMLNNGAPSIPANTNITTEQIQKYLDENRDLILAIMENQNVGKFAECAQYQARLQDNLTYLAKIADSHPQPPVPSQMPSQSTGQQGLFMQHPQATMSQQQPGLFTPKLPFQLNDQHQHQHQHQRQQQQQSHYLQQQQQQQQQQQHYLQQQQQQQQQQFFQGQMGLRPGGMYQAMQGSNLFGMQGSKQDSSEAGAGDFLGKLASRRDEGTDS</sequence>
<dbReference type="EMBL" id="JAXUIC010000009">
    <property type="protein sequence ID" value="KAK4571086.1"/>
    <property type="molecule type" value="Genomic_DNA"/>
</dbReference>